<feature type="region of interest" description="Disordered" evidence="1">
    <location>
        <begin position="56"/>
        <end position="89"/>
    </location>
</feature>
<gene>
    <name evidence="2" type="ORF">ACFFJK_19245</name>
</gene>
<feature type="compositionally biased region" description="Low complexity" evidence="1">
    <location>
        <begin position="77"/>
        <end position="86"/>
    </location>
</feature>
<dbReference type="EMBL" id="JBHLWP010000018">
    <property type="protein sequence ID" value="MFC0254037.1"/>
    <property type="molecule type" value="Genomic_DNA"/>
</dbReference>
<evidence type="ECO:0008006" key="4">
    <source>
        <dbReference type="Google" id="ProtNLM"/>
    </source>
</evidence>
<sequence>MLVNKAAKSHARIAPVKTLARTLLVWLVLLAIPFQGFASAAMLACAHGEAKAAARTADHHAHATTPPCHESSGQAEHAQAAASQDDGGQHGQHGSCGNCAACSVGATMAPAPHTPLKPCCPCSCCPATAPASVAAFDPDLPDRPPRTALA</sequence>
<organism evidence="2 3">
    <name type="scientific">Massilia consociata</name>
    <dbReference type="NCBI Taxonomy" id="760117"/>
    <lineage>
        <taxon>Bacteria</taxon>
        <taxon>Pseudomonadati</taxon>
        <taxon>Pseudomonadota</taxon>
        <taxon>Betaproteobacteria</taxon>
        <taxon>Burkholderiales</taxon>
        <taxon>Oxalobacteraceae</taxon>
        <taxon>Telluria group</taxon>
        <taxon>Massilia</taxon>
    </lineage>
</organism>
<dbReference type="RefSeq" id="WP_379681288.1">
    <property type="nucleotide sequence ID" value="NZ_JBHLWP010000018.1"/>
</dbReference>
<evidence type="ECO:0000313" key="3">
    <source>
        <dbReference type="Proteomes" id="UP001589773"/>
    </source>
</evidence>
<accession>A0ABV6FKH9</accession>
<name>A0ABV6FKH9_9BURK</name>
<evidence type="ECO:0000313" key="2">
    <source>
        <dbReference type="EMBL" id="MFC0254037.1"/>
    </source>
</evidence>
<dbReference type="Proteomes" id="UP001589773">
    <property type="component" value="Unassembled WGS sequence"/>
</dbReference>
<evidence type="ECO:0000256" key="1">
    <source>
        <dbReference type="SAM" id="MobiDB-lite"/>
    </source>
</evidence>
<proteinExistence type="predicted"/>
<protein>
    <recommendedName>
        <fullName evidence="4">CopL family metal-binding regulatory protein</fullName>
    </recommendedName>
</protein>
<reference evidence="2 3" key="1">
    <citation type="submission" date="2024-09" db="EMBL/GenBank/DDBJ databases">
        <authorList>
            <person name="Sun Q."/>
            <person name="Mori K."/>
        </authorList>
    </citation>
    <scope>NUCLEOTIDE SEQUENCE [LARGE SCALE GENOMIC DNA]</scope>
    <source>
        <strain evidence="2 3">CCM 7792</strain>
    </source>
</reference>
<comment type="caution">
    <text evidence="2">The sequence shown here is derived from an EMBL/GenBank/DDBJ whole genome shotgun (WGS) entry which is preliminary data.</text>
</comment>
<keyword evidence="3" id="KW-1185">Reference proteome</keyword>